<feature type="non-terminal residue" evidence="2">
    <location>
        <position position="101"/>
    </location>
</feature>
<comment type="caution">
    <text evidence="2">The sequence shown here is derived from an EMBL/GenBank/DDBJ whole genome shotgun (WGS) entry which is preliminary data.</text>
</comment>
<sequence>PPFVRNKNMETLFLPFKKGSITMKGSILRGEYIPGERVSINAFIYNRTPRTITGLQILLVEETTFIAFYKCRAYQRVKKEILVNTNQVRSNLEYPNISMHF</sequence>
<evidence type="ECO:0000313" key="2">
    <source>
        <dbReference type="EMBL" id="GMR32257.1"/>
    </source>
</evidence>
<gene>
    <name evidence="2" type="ORF">PMAYCL1PPCAC_02452</name>
</gene>
<name>A0AAN4Z0E3_9BILA</name>
<proteinExistence type="predicted"/>
<feature type="non-terminal residue" evidence="2">
    <location>
        <position position="1"/>
    </location>
</feature>
<dbReference type="Pfam" id="PF02752">
    <property type="entry name" value="Arrestin_C"/>
    <property type="match status" value="1"/>
</dbReference>
<dbReference type="InterPro" id="IPR014756">
    <property type="entry name" value="Ig_E-set"/>
</dbReference>
<reference evidence="3" key="1">
    <citation type="submission" date="2022-10" db="EMBL/GenBank/DDBJ databases">
        <title>Genome assembly of Pristionchus species.</title>
        <authorList>
            <person name="Yoshida K."/>
            <person name="Sommer R.J."/>
        </authorList>
    </citation>
    <scope>NUCLEOTIDE SEQUENCE [LARGE SCALE GENOMIC DNA]</scope>
    <source>
        <strain evidence="3">RS5460</strain>
    </source>
</reference>
<keyword evidence="3" id="KW-1185">Reference proteome</keyword>
<dbReference type="AlphaFoldDB" id="A0AAN4Z0E3"/>
<protein>
    <recommendedName>
        <fullName evidence="1">Arrestin C-terminal-like domain-containing protein</fullName>
    </recommendedName>
</protein>
<dbReference type="SUPFAM" id="SSF81296">
    <property type="entry name" value="E set domains"/>
    <property type="match status" value="1"/>
</dbReference>
<dbReference type="EMBL" id="BTRK01000001">
    <property type="protein sequence ID" value="GMR32257.1"/>
    <property type="molecule type" value="Genomic_DNA"/>
</dbReference>
<dbReference type="InterPro" id="IPR014752">
    <property type="entry name" value="Arrestin-like_C"/>
</dbReference>
<evidence type="ECO:0000313" key="3">
    <source>
        <dbReference type="Proteomes" id="UP001328107"/>
    </source>
</evidence>
<feature type="domain" description="Arrestin C-terminal-like" evidence="1">
    <location>
        <begin position="18"/>
        <end position="83"/>
    </location>
</feature>
<accession>A0AAN4Z0E3</accession>
<dbReference type="Gene3D" id="2.60.40.640">
    <property type="match status" value="1"/>
</dbReference>
<evidence type="ECO:0000259" key="1">
    <source>
        <dbReference type="Pfam" id="PF02752"/>
    </source>
</evidence>
<dbReference type="InterPro" id="IPR011022">
    <property type="entry name" value="Arrestin_C-like"/>
</dbReference>
<organism evidence="2 3">
    <name type="scientific">Pristionchus mayeri</name>
    <dbReference type="NCBI Taxonomy" id="1317129"/>
    <lineage>
        <taxon>Eukaryota</taxon>
        <taxon>Metazoa</taxon>
        <taxon>Ecdysozoa</taxon>
        <taxon>Nematoda</taxon>
        <taxon>Chromadorea</taxon>
        <taxon>Rhabditida</taxon>
        <taxon>Rhabditina</taxon>
        <taxon>Diplogasteromorpha</taxon>
        <taxon>Diplogasteroidea</taxon>
        <taxon>Neodiplogasteridae</taxon>
        <taxon>Pristionchus</taxon>
    </lineage>
</organism>
<dbReference type="Proteomes" id="UP001328107">
    <property type="component" value="Unassembled WGS sequence"/>
</dbReference>